<keyword evidence="8" id="KW-1185">Reference proteome</keyword>
<dbReference type="PANTHER" id="PTHR11076:SF34">
    <property type="entry name" value="PROTEIN UMUC"/>
    <property type="match status" value="1"/>
</dbReference>
<evidence type="ECO:0000256" key="2">
    <source>
        <dbReference type="ARBA" id="ARBA00022763"/>
    </source>
</evidence>
<dbReference type="AlphaFoldDB" id="A0A2G1VUL0"/>
<sequence>MIALVDCNSFYASCEQVFRPDLWGKPVVVLSNNDGCVIAANKEAKALTEIPMFEPVFKIKKLLIENRVEFFSSNYTLYGEMSQRVMNTLKFFSPNVEIYSIDESFVDLSNMRFVDLRRHGLNIKETILRHTGLPVGVGIAPTKVLAKLANKMAKKIKKYDHVCVLDTQEKCIQALQAAELKDIWGIGKKHRQRLHNRGIFKAYDFAYGVSVDWVRKHMTVVGERIWRELRGESCLSLEMLPRAKKAIGTAKSFGSKLTSLDLIEEACAYYIAEVSEVLRKQHSCAQYVQVFLQTNYHSERDRQYSKSVTVTLPTASNNTYVLTREAKKALHTIYKPGYRYKKVGVNLCGLIPQEYVQTSLFDAEIPACRSDLMKTIDKINQKFGKSTVSSALVGNRMNQWELIKKDRSPRYTTQWSELLTIDSD</sequence>
<dbReference type="CDD" id="cd01700">
    <property type="entry name" value="PolY_Pol_V_umuC"/>
    <property type="match status" value="1"/>
</dbReference>
<dbReference type="Gene3D" id="3.40.1170.60">
    <property type="match status" value="1"/>
</dbReference>
<dbReference type="InterPro" id="IPR043128">
    <property type="entry name" value="Rev_trsase/Diguanyl_cyclase"/>
</dbReference>
<dbReference type="Gene3D" id="3.30.1490.100">
    <property type="entry name" value="DNA polymerase, Y-family, little finger domain"/>
    <property type="match status" value="1"/>
</dbReference>
<evidence type="ECO:0000256" key="1">
    <source>
        <dbReference type="ARBA" id="ARBA00010945"/>
    </source>
</evidence>
<dbReference type="GO" id="GO:0005829">
    <property type="term" value="C:cytosol"/>
    <property type="evidence" value="ECO:0007669"/>
    <property type="project" value="TreeGrafter"/>
</dbReference>
<dbReference type="OrthoDB" id="9808813at2"/>
<dbReference type="RefSeq" id="WP_099645254.1">
    <property type="nucleotide sequence ID" value="NZ_KZ319288.1"/>
</dbReference>
<dbReference type="SUPFAM" id="SSF56672">
    <property type="entry name" value="DNA/RNA polymerases"/>
    <property type="match status" value="1"/>
</dbReference>
<evidence type="ECO:0000259" key="6">
    <source>
        <dbReference type="PROSITE" id="PS50173"/>
    </source>
</evidence>
<dbReference type="Pfam" id="PF11799">
    <property type="entry name" value="IMS_C"/>
    <property type="match status" value="1"/>
</dbReference>
<keyword evidence="4" id="KW-0234">DNA repair</keyword>
<evidence type="ECO:0000256" key="5">
    <source>
        <dbReference type="ARBA" id="ARBA00023236"/>
    </source>
</evidence>
<proteinExistence type="inferred from homology"/>
<dbReference type="PROSITE" id="PS50173">
    <property type="entry name" value="UMUC"/>
    <property type="match status" value="1"/>
</dbReference>
<evidence type="ECO:0000256" key="4">
    <source>
        <dbReference type="ARBA" id="ARBA00023204"/>
    </source>
</evidence>
<dbReference type="Gene3D" id="3.30.70.270">
    <property type="match status" value="1"/>
</dbReference>
<reference evidence="7 8" key="1">
    <citation type="submission" date="2017-08" db="EMBL/GenBank/DDBJ databases">
        <title>The whole genome shortgun sequences of strain Leeuwenhoekiella nanhaiensis G18 from the South China Sea.</title>
        <authorList>
            <person name="Liu Q."/>
        </authorList>
    </citation>
    <scope>NUCLEOTIDE SEQUENCE [LARGE SCALE GENOMIC DNA]</scope>
    <source>
        <strain evidence="7 8">G18</strain>
    </source>
</reference>
<dbReference type="InterPro" id="IPR001126">
    <property type="entry name" value="UmuC"/>
</dbReference>
<comment type="caution">
    <text evidence="7">The sequence shown here is derived from an EMBL/GenBank/DDBJ whole genome shotgun (WGS) entry which is preliminary data.</text>
</comment>
<dbReference type="InterPro" id="IPR043502">
    <property type="entry name" value="DNA/RNA_pol_sf"/>
</dbReference>
<dbReference type="InterPro" id="IPR025188">
    <property type="entry name" value="DUF4113"/>
</dbReference>
<evidence type="ECO:0000313" key="7">
    <source>
        <dbReference type="EMBL" id="PHQ30421.1"/>
    </source>
</evidence>
<protein>
    <submittedName>
        <fullName evidence="7">DNA polymerase V subunit UmuC</fullName>
    </submittedName>
</protein>
<dbReference type="InterPro" id="IPR036775">
    <property type="entry name" value="DNA_pol_Y-fam_lit_finger_sf"/>
</dbReference>
<dbReference type="Pfam" id="PF00817">
    <property type="entry name" value="IMS"/>
    <property type="match status" value="1"/>
</dbReference>
<name>A0A2G1VUL0_9FLAO</name>
<dbReference type="GO" id="GO:0009432">
    <property type="term" value="P:SOS response"/>
    <property type="evidence" value="ECO:0007669"/>
    <property type="project" value="UniProtKB-KW"/>
</dbReference>
<evidence type="ECO:0000256" key="3">
    <source>
        <dbReference type="ARBA" id="ARBA00023199"/>
    </source>
</evidence>
<organism evidence="7 8">
    <name type="scientific">Leeuwenhoekiella nanhaiensis</name>
    <dbReference type="NCBI Taxonomy" id="1655491"/>
    <lineage>
        <taxon>Bacteria</taxon>
        <taxon>Pseudomonadati</taxon>
        <taxon>Bacteroidota</taxon>
        <taxon>Flavobacteriia</taxon>
        <taxon>Flavobacteriales</taxon>
        <taxon>Flavobacteriaceae</taxon>
        <taxon>Leeuwenhoekiella</taxon>
    </lineage>
</organism>
<dbReference type="InterPro" id="IPR050116">
    <property type="entry name" value="DNA_polymerase-Y"/>
</dbReference>
<dbReference type="Proteomes" id="UP000229433">
    <property type="component" value="Unassembled WGS sequence"/>
</dbReference>
<comment type="similarity">
    <text evidence="1">Belongs to the DNA polymerase type-Y family.</text>
</comment>
<keyword evidence="2" id="KW-0227">DNA damage</keyword>
<dbReference type="InterPro" id="IPR017961">
    <property type="entry name" value="DNA_pol_Y-fam_little_finger"/>
</dbReference>
<dbReference type="GO" id="GO:0003887">
    <property type="term" value="F:DNA-directed DNA polymerase activity"/>
    <property type="evidence" value="ECO:0007669"/>
    <property type="project" value="TreeGrafter"/>
</dbReference>
<evidence type="ECO:0000313" key="8">
    <source>
        <dbReference type="Proteomes" id="UP000229433"/>
    </source>
</evidence>
<dbReference type="GO" id="GO:0006281">
    <property type="term" value="P:DNA repair"/>
    <property type="evidence" value="ECO:0007669"/>
    <property type="project" value="UniProtKB-KW"/>
</dbReference>
<dbReference type="GO" id="GO:0003684">
    <property type="term" value="F:damaged DNA binding"/>
    <property type="evidence" value="ECO:0007669"/>
    <property type="project" value="InterPro"/>
</dbReference>
<feature type="domain" description="UmuC" evidence="6">
    <location>
        <begin position="2"/>
        <end position="187"/>
    </location>
</feature>
<accession>A0A2G1VUL0</accession>
<dbReference type="GO" id="GO:0042276">
    <property type="term" value="P:error-prone translesion synthesis"/>
    <property type="evidence" value="ECO:0007669"/>
    <property type="project" value="TreeGrafter"/>
</dbReference>
<dbReference type="Gene3D" id="1.10.150.20">
    <property type="entry name" value="5' to 3' exonuclease, C-terminal subdomain"/>
    <property type="match status" value="1"/>
</dbReference>
<dbReference type="EMBL" id="NQXA01000002">
    <property type="protein sequence ID" value="PHQ30421.1"/>
    <property type="molecule type" value="Genomic_DNA"/>
</dbReference>
<dbReference type="Pfam" id="PF13438">
    <property type="entry name" value="DUF4113"/>
    <property type="match status" value="1"/>
</dbReference>
<keyword evidence="3" id="KW-0741">SOS mutagenesis</keyword>
<gene>
    <name evidence="7" type="ORF">CJ305_05535</name>
</gene>
<dbReference type="PANTHER" id="PTHR11076">
    <property type="entry name" value="DNA REPAIR POLYMERASE UMUC / TRANSFERASE FAMILY MEMBER"/>
    <property type="match status" value="1"/>
</dbReference>
<dbReference type="SUPFAM" id="SSF100879">
    <property type="entry name" value="Lesion bypass DNA polymerase (Y-family), little finger domain"/>
    <property type="match status" value="1"/>
</dbReference>
<keyword evidence="5" id="KW-0742">SOS response</keyword>